<reference evidence="1 2" key="1">
    <citation type="journal article" date="2022" name="bioRxiv">
        <title>The genome of the oomycete Peronosclerospora sorghi, a cosmopolitan pathogen of maize and sorghum, is inflated with dispersed pseudogenes.</title>
        <authorList>
            <person name="Fletcher K."/>
            <person name="Martin F."/>
            <person name="Isakeit T."/>
            <person name="Cavanaugh K."/>
            <person name="Magill C."/>
            <person name="Michelmore R."/>
        </authorList>
    </citation>
    <scope>NUCLEOTIDE SEQUENCE [LARGE SCALE GENOMIC DNA]</scope>
    <source>
        <strain evidence="1">P6</strain>
    </source>
</reference>
<sequence>MPTSLPLPPRFFKCPALTDREVQYLVGKAKESAKALVDATRNNEGPVRWEEAGMHRGVQMYKGEARYPETLKGEAIPYGCGATTIQSTLEEVADYFDLSTDDKVAQFVEASDDVMDCQLLYVIQDPALLNEPRATTTRTPPRSGGCKMLHANQVTVKWFAMDVPSKLMKNRDFLTVECQSTFLDGSGRRGWVRAYHSIKLPCCPPLSDYHLVRGSFYHTGYVFVESDKRGYLDVIFSAQMSMKGNVKVPAALYMTLQKRRLSGVAELQKLITRRRLGAHRFLGDLELVPKSHRTRCHLCSTKFGLITRKARCRRCGEVVCSSACSTEWEVSIPGQGVRKVRVCLKCAQNTDPSVFEDLPASEKGSSTSTHSAHEDDVRFVSARTGNQYYGQSERDVSPRHRTRDSGEEDGYDEFRPPRRRYSNSYEERYSHGDSDEEFPRTVEMPGTEFAALRYDSGRYRSDSGEYDDDPPSRGRRRDESTRFDPDEYDHHPSYSLSPPHDRADRRAQPRSQRLENKHRMLQRQHEPQDSHVRRRHKETEPSRVMLDTSMVSSNMSGESYHSSDSAGAPSFLTSSLLAHHTKKMGKPGPVAPTDRGGAPLGVRDEPHTKRRKPRAVRDPPPALSTDRPLTRLEQLQVQQWMEQEAKFREQAMAAPALDLALEPSDVTPRPSYHRRSSSFESSSTHRGPVLPAFFRSLHNQAPFPGPEGPSGESVPPFMSKTHVTHSGQRTVSVADDEDGLETSVSGLAHSFSSFLRPEDLRETEESMCLSVDSTSLDFCTMADSDTVDATAKASVERSKSAIVKLYQQVLELTNKQHELEAQPESDPDERTQVAQELEALYAQIHAHVESN</sequence>
<gene>
    <name evidence="1" type="ORF">PsorP6_012024</name>
</gene>
<comment type="caution">
    <text evidence="1">The sequence shown here is derived from an EMBL/GenBank/DDBJ whole genome shotgun (WGS) entry which is preliminary data.</text>
</comment>
<name>A0ACC0WLC3_9STRA</name>
<proteinExistence type="predicted"/>
<accession>A0ACC0WLC3</accession>
<dbReference type="Proteomes" id="UP001163321">
    <property type="component" value="Chromosome 12"/>
</dbReference>
<evidence type="ECO:0000313" key="2">
    <source>
        <dbReference type="Proteomes" id="UP001163321"/>
    </source>
</evidence>
<keyword evidence="2" id="KW-1185">Reference proteome</keyword>
<evidence type="ECO:0000313" key="1">
    <source>
        <dbReference type="EMBL" id="KAI9918826.1"/>
    </source>
</evidence>
<organism evidence="1 2">
    <name type="scientific">Peronosclerospora sorghi</name>
    <dbReference type="NCBI Taxonomy" id="230839"/>
    <lineage>
        <taxon>Eukaryota</taxon>
        <taxon>Sar</taxon>
        <taxon>Stramenopiles</taxon>
        <taxon>Oomycota</taxon>
        <taxon>Peronosporomycetes</taxon>
        <taxon>Peronosporales</taxon>
        <taxon>Peronosporaceae</taxon>
        <taxon>Peronosclerospora</taxon>
    </lineage>
</organism>
<protein>
    <submittedName>
        <fullName evidence="1">Uncharacterized protein</fullName>
    </submittedName>
</protein>
<dbReference type="EMBL" id="CM047591">
    <property type="protein sequence ID" value="KAI9918826.1"/>
    <property type="molecule type" value="Genomic_DNA"/>
</dbReference>